<name>A0A7C8N641_ORBOL</name>
<protein>
    <submittedName>
        <fullName evidence="1">Uncharacterized protein</fullName>
    </submittedName>
</protein>
<gene>
    <name evidence="1" type="ORF">TWF102_004850</name>
</gene>
<dbReference type="Proteomes" id="UP000475325">
    <property type="component" value="Unassembled WGS sequence"/>
</dbReference>
<comment type="caution">
    <text evidence="1">The sequence shown here is derived from an EMBL/GenBank/DDBJ whole genome shotgun (WGS) entry which is preliminary data.</text>
</comment>
<evidence type="ECO:0000313" key="2">
    <source>
        <dbReference type="Proteomes" id="UP000475325"/>
    </source>
</evidence>
<reference evidence="1 2" key="1">
    <citation type="submission" date="2019-06" db="EMBL/GenBank/DDBJ databases">
        <authorList>
            <person name="Palmer J.M."/>
        </authorList>
    </citation>
    <scope>NUCLEOTIDE SEQUENCE [LARGE SCALE GENOMIC DNA]</scope>
    <source>
        <strain evidence="1 2">TWF102</strain>
    </source>
</reference>
<sequence>MNRRKGLDSARVELFFFSNVSATYSVYTEFPSEDVWRETNCKPHGILFSRSRSSSSQRRKRNANGITNEAVEKKNHLIGDTSSLDFTCVEQLFSRDPFYY</sequence>
<dbReference type="AlphaFoldDB" id="A0A7C8N641"/>
<proteinExistence type="predicted"/>
<evidence type="ECO:0000313" key="1">
    <source>
        <dbReference type="EMBL" id="KAF3101608.1"/>
    </source>
</evidence>
<organism evidence="1 2">
    <name type="scientific">Orbilia oligospora</name>
    <name type="common">Nematode-trapping fungus</name>
    <name type="synonym">Arthrobotrys oligospora</name>
    <dbReference type="NCBI Taxonomy" id="2813651"/>
    <lineage>
        <taxon>Eukaryota</taxon>
        <taxon>Fungi</taxon>
        <taxon>Dikarya</taxon>
        <taxon>Ascomycota</taxon>
        <taxon>Pezizomycotina</taxon>
        <taxon>Orbiliomycetes</taxon>
        <taxon>Orbiliales</taxon>
        <taxon>Orbiliaceae</taxon>
        <taxon>Orbilia</taxon>
    </lineage>
</organism>
<dbReference type="EMBL" id="WIQW01000023">
    <property type="protein sequence ID" value="KAF3101608.1"/>
    <property type="molecule type" value="Genomic_DNA"/>
</dbReference>
<accession>A0A7C8N641</accession>